<dbReference type="EMBL" id="VFQX01000006">
    <property type="protein sequence ID" value="KAF0983372.1"/>
    <property type="molecule type" value="Genomic_DNA"/>
</dbReference>
<sequence>MYDILNEFILDLQKIRTVSLYVCGKGAFLDIVGQGKLRPTLQSPSIINAIHLEALSRKHIESGIVNSNLLGPLISHFKELNLFDYFLDQIQEETQGVPIYVVHYVFDSYMQLLECKTKEDIDHTLIQIRSTLPISFNAPFKQFSNQPVLMKVYQSLLFAGILKLEAGKEFNMDEFNTEGTEFEGVTSLGTYDIATMLNCFLQPVKENIYQLLFPRAIIDQYVKSSEASSRTFAISHIVEEYGPVVSLGNIMEQLTLVNFMFRMK</sequence>
<evidence type="ECO:0000313" key="2">
    <source>
        <dbReference type="Proteomes" id="UP000444721"/>
    </source>
</evidence>
<dbReference type="Proteomes" id="UP000444721">
    <property type="component" value="Unassembled WGS sequence"/>
</dbReference>
<keyword evidence="2" id="KW-1185">Reference proteome</keyword>
<name>A0A6A5C8V1_NAEFO</name>
<dbReference type="OrthoDB" id="10432841at2759"/>
<accession>A0A6A5C8V1</accession>
<comment type="caution">
    <text evidence="1">The sequence shown here is derived from an EMBL/GenBank/DDBJ whole genome shotgun (WGS) entry which is preliminary data.</text>
</comment>
<dbReference type="GeneID" id="68117652"/>
<dbReference type="RefSeq" id="XP_044568085.1">
    <property type="nucleotide sequence ID" value="XM_044700735.1"/>
</dbReference>
<dbReference type="VEuPathDB" id="AmoebaDB:NfTy_012160"/>
<gene>
    <name evidence="1" type="ORF">FDP41_010437</name>
</gene>
<dbReference type="VEuPathDB" id="AmoebaDB:NF0131250"/>
<proteinExistence type="predicted"/>
<dbReference type="AlphaFoldDB" id="A0A6A5C8V1"/>
<organism evidence="1 2">
    <name type="scientific">Naegleria fowleri</name>
    <name type="common">Brain eating amoeba</name>
    <dbReference type="NCBI Taxonomy" id="5763"/>
    <lineage>
        <taxon>Eukaryota</taxon>
        <taxon>Discoba</taxon>
        <taxon>Heterolobosea</taxon>
        <taxon>Tetramitia</taxon>
        <taxon>Eutetramitia</taxon>
        <taxon>Vahlkampfiidae</taxon>
        <taxon>Naegleria</taxon>
    </lineage>
</organism>
<reference evidence="1 2" key="1">
    <citation type="journal article" date="2019" name="Sci. Rep.">
        <title>Nanopore sequencing improves the draft genome of the human pathogenic amoeba Naegleria fowleri.</title>
        <authorList>
            <person name="Liechti N."/>
            <person name="Schurch N."/>
            <person name="Bruggmann R."/>
            <person name="Wittwer M."/>
        </authorList>
    </citation>
    <scope>NUCLEOTIDE SEQUENCE [LARGE SCALE GENOMIC DNA]</scope>
    <source>
        <strain evidence="1 2">ATCC 30894</strain>
    </source>
</reference>
<dbReference type="VEuPathDB" id="AmoebaDB:FDP41_010437"/>
<evidence type="ECO:0000313" key="1">
    <source>
        <dbReference type="EMBL" id="KAF0983372.1"/>
    </source>
</evidence>
<protein>
    <submittedName>
        <fullName evidence="1">Uncharacterized protein</fullName>
    </submittedName>
</protein>